<dbReference type="KEGG" id="splu:LK06_015025"/>
<keyword evidence="2" id="KW-1185">Reference proteome</keyword>
<evidence type="ECO:0000313" key="2">
    <source>
        <dbReference type="Proteomes" id="UP000031501"/>
    </source>
</evidence>
<protein>
    <submittedName>
        <fullName evidence="1">Uncharacterized protein</fullName>
    </submittedName>
</protein>
<dbReference type="EMBL" id="CP022433">
    <property type="protein sequence ID" value="ASN25303.1"/>
    <property type="molecule type" value="Genomic_DNA"/>
</dbReference>
<evidence type="ECO:0000313" key="1">
    <source>
        <dbReference type="EMBL" id="ASN25303.1"/>
    </source>
</evidence>
<dbReference type="AlphaFoldDB" id="A0A221NZ59"/>
<gene>
    <name evidence="1" type="ORF">LK07_16160</name>
</gene>
<reference evidence="1 2" key="1">
    <citation type="submission" date="2017-07" db="EMBL/GenBank/DDBJ databases">
        <title>Genome sequence of Streptomyces pluripotens MUSC 137T.</title>
        <authorList>
            <person name="Ser H.-L."/>
            <person name="Lee L.-H."/>
        </authorList>
    </citation>
    <scope>NUCLEOTIDE SEQUENCE [LARGE SCALE GENOMIC DNA]</scope>
    <source>
        <strain evidence="1 2">MUSC 137</strain>
    </source>
</reference>
<dbReference type="Proteomes" id="UP000031501">
    <property type="component" value="Chromosome"/>
</dbReference>
<dbReference type="STRING" id="1355015.LK06_015025"/>
<proteinExistence type="predicted"/>
<sequence>MKDAVTTAYERRFPHFRHIRPASHQFFYGQCDGVGYAATRFQLTPGATYEERVGMQDEGSATKYFRATSTGHWVYIASDGFPSGPHGCADVPQIPSALAAAWGDCSVAG</sequence>
<organism evidence="1 2">
    <name type="scientific">Streptomyces pluripotens</name>
    <dbReference type="NCBI Taxonomy" id="1355015"/>
    <lineage>
        <taxon>Bacteria</taxon>
        <taxon>Bacillati</taxon>
        <taxon>Actinomycetota</taxon>
        <taxon>Actinomycetes</taxon>
        <taxon>Kitasatosporales</taxon>
        <taxon>Streptomycetaceae</taxon>
        <taxon>Streptomyces</taxon>
    </lineage>
</organism>
<name>A0A221NZ59_9ACTN</name>
<accession>A0A221NZ59</accession>